<dbReference type="PANTHER" id="PTHR43744:SF8">
    <property type="entry name" value="SN-GLYCEROL-3-PHOSPHATE TRANSPORT SYSTEM PERMEASE PROTEIN UGPE"/>
    <property type="match status" value="1"/>
</dbReference>
<feature type="transmembrane region" description="Helical" evidence="7">
    <location>
        <begin position="181"/>
        <end position="206"/>
    </location>
</feature>
<evidence type="ECO:0000256" key="6">
    <source>
        <dbReference type="ARBA" id="ARBA00023136"/>
    </source>
</evidence>
<sequence>MKKRSILSAGVYLFLIVSALFTLSPLILALMNSFKTNGEILTNVLSLPKSISGENYVRSFEKMHYLQSLVNTVILAGGSVSLIVLFSALAGLKLCRTKAKLSGFLLSLFVFSMLIPFSSIMIPLYKVVMAFNIKNSLIGLCFVYAGLGVSMAIFLYHGFVKGIPKELEEAAAIDGCSPLQTFFRIVFPMLKPVTATICITNVLWIWNDFLLPLIVVSDNKKYTLLLSTNTLFGQYSSDWSAILSALVIAALPVIVFYALLQKQILKGITDGAMKG</sequence>
<dbReference type="EMBL" id="VSSQ01018004">
    <property type="protein sequence ID" value="MPM60819.1"/>
    <property type="molecule type" value="Genomic_DNA"/>
</dbReference>
<name>A0A645B5V3_9ZZZZ</name>
<dbReference type="SUPFAM" id="SSF161098">
    <property type="entry name" value="MetI-like"/>
    <property type="match status" value="1"/>
</dbReference>
<evidence type="ECO:0000256" key="2">
    <source>
        <dbReference type="ARBA" id="ARBA00022448"/>
    </source>
</evidence>
<dbReference type="GO" id="GO:0055085">
    <property type="term" value="P:transmembrane transport"/>
    <property type="evidence" value="ECO:0007669"/>
    <property type="project" value="InterPro"/>
</dbReference>
<keyword evidence="4 7" id="KW-0812">Transmembrane</keyword>
<dbReference type="Gene3D" id="1.10.3720.10">
    <property type="entry name" value="MetI-like"/>
    <property type="match status" value="1"/>
</dbReference>
<protein>
    <submittedName>
        <fullName evidence="9">L-arabinose transport system permease protein AraQ</fullName>
    </submittedName>
</protein>
<organism evidence="9">
    <name type="scientific">bioreactor metagenome</name>
    <dbReference type="NCBI Taxonomy" id="1076179"/>
    <lineage>
        <taxon>unclassified sequences</taxon>
        <taxon>metagenomes</taxon>
        <taxon>ecological metagenomes</taxon>
    </lineage>
</organism>
<feature type="domain" description="ABC transmembrane type-1" evidence="8">
    <location>
        <begin position="69"/>
        <end position="260"/>
    </location>
</feature>
<proteinExistence type="predicted"/>
<dbReference type="CDD" id="cd06261">
    <property type="entry name" value="TM_PBP2"/>
    <property type="match status" value="1"/>
</dbReference>
<dbReference type="InterPro" id="IPR000515">
    <property type="entry name" value="MetI-like"/>
</dbReference>
<accession>A0A645B5V3</accession>
<evidence type="ECO:0000313" key="9">
    <source>
        <dbReference type="EMBL" id="MPM60819.1"/>
    </source>
</evidence>
<evidence type="ECO:0000256" key="7">
    <source>
        <dbReference type="SAM" id="Phobius"/>
    </source>
</evidence>
<dbReference type="InterPro" id="IPR035906">
    <property type="entry name" value="MetI-like_sf"/>
</dbReference>
<evidence type="ECO:0000256" key="1">
    <source>
        <dbReference type="ARBA" id="ARBA00004651"/>
    </source>
</evidence>
<keyword evidence="2" id="KW-0813">Transport</keyword>
<gene>
    <name evidence="9" type="primary">araQ_74</name>
    <name evidence="9" type="ORF">SDC9_107673</name>
</gene>
<comment type="subcellular location">
    <subcellularLocation>
        <location evidence="1">Cell membrane</location>
        <topology evidence="1">Multi-pass membrane protein</topology>
    </subcellularLocation>
</comment>
<feature type="transmembrane region" description="Helical" evidence="7">
    <location>
        <begin position="12"/>
        <end position="31"/>
    </location>
</feature>
<evidence type="ECO:0000256" key="5">
    <source>
        <dbReference type="ARBA" id="ARBA00022989"/>
    </source>
</evidence>
<evidence type="ECO:0000256" key="3">
    <source>
        <dbReference type="ARBA" id="ARBA00022475"/>
    </source>
</evidence>
<reference evidence="9" key="1">
    <citation type="submission" date="2019-08" db="EMBL/GenBank/DDBJ databases">
        <authorList>
            <person name="Kucharzyk K."/>
            <person name="Murdoch R.W."/>
            <person name="Higgins S."/>
            <person name="Loffler F."/>
        </authorList>
    </citation>
    <scope>NUCLEOTIDE SEQUENCE</scope>
</reference>
<evidence type="ECO:0000259" key="8">
    <source>
        <dbReference type="PROSITE" id="PS50928"/>
    </source>
</evidence>
<keyword evidence="5 7" id="KW-1133">Transmembrane helix</keyword>
<evidence type="ECO:0000256" key="4">
    <source>
        <dbReference type="ARBA" id="ARBA00022692"/>
    </source>
</evidence>
<feature type="transmembrane region" description="Helical" evidence="7">
    <location>
        <begin position="69"/>
        <end position="92"/>
    </location>
</feature>
<feature type="transmembrane region" description="Helical" evidence="7">
    <location>
        <begin position="137"/>
        <end position="160"/>
    </location>
</feature>
<feature type="transmembrane region" description="Helical" evidence="7">
    <location>
        <begin position="104"/>
        <end position="125"/>
    </location>
</feature>
<dbReference type="AlphaFoldDB" id="A0A645B5V3"/>
<dbReference type="PROSITE" id="PS50928">
    <property type="entry name" value="ABC_TM1"/>
    <property type="match status" value="1"/>
</dbReference>
<keyword evidence="3" id="KW-1003">Cell membrane</keyword>
<dbReference type="PANTHER" id="PTHR43744">
    <property type="entry name" value="ABC TRANSPORTER PERMEASE PROTEIN MG189-RELATED-RELATED"/>
    <property type="match status" value="1"/>
</dbReference>
<comment type="caution">
    <text evidence="9">The sequence shown here is derived from an EMBL/GenBank/DDBJ whole genome shotgun (WGS) entry which is preliminary data.</text>
</comment>
<dbReference type="Pfam" id="PF00528">
    <property type="entry name" value="BPD_transp_1"/>
    <property type="match status" value="1"/>
</dbReference>
<keyword evidence="6 7" id="KW-0472">Membrane</keyword>
<dbReference type="GO" id="GO:0005886">
    <property type="term" value="C:plasma membrane"/>
    <property type="evidence" value="ECO:0007669"/>
    <property type="project" value="UniProtKB-SubCell"/>
</dbReference>
<feature type="transmembrane region" description="Helical" evidence="7">
    <location>
        <begin position="239"/>
        <end position="260"/>
    </location>
</feature>